<name>A0ABP3QGJ4_9PROT</name>
<dbReference type="EMBL" id="BAAAFZ010000048">
    <property type="protein sequence ID" value="GAA0590585.1"/>
    <property type="molecule type" value="Genomic_DNA"/>
</dbReference>
<gene>
    <name evidence="1" type="ORF">GCM10009416_31350</name>
</gene>
<dbReference type="RefSeq" id="WP_343896302.1">
    <property type="nucleotide sequence ID" value="NZ_BAAAFZ010000048.1"/>
</dbReference>
<comment type="caution">
    <text evidence="1">The sequence shown here is derived from an EMBL/GenBank/DDBJ whole genome shotgun (WGS) entry which is preliminary data.</text>
</comment>
<dbReference type="Proteomes" id="UP001501588">
    <property type="component" value="Unassembled WGS sequence"/>
</dbReference>
<keyword evidence="2" id="KW-1185">Reference proteome</keyword>
<reference evidence="2" key="1">
    <citation type="journal article" date="2019" name="Int. J. Syst. Evol. Microbiol.">
        <title>The Global Catalogue of Microorganisms (GCM) 10K type strain sequencing project: providing services to taxonomists for standard genome sequencing and annotation.</title>
        <authorList>
            <consortium name="The Broad Institute Genomics Platform"/>
            <consortium name="The Broad Institute Genome Sequencing Center for Infectious Disease"/>
            <person name="Wu L."/>
            <person name="Ma J."/>
        </authorList>
    </citation>
    <scope>NUCLEOTIDE SEQUENCE [LARGE SCALE GENOMIC DNA]</scope>
    <source>
        <strain evidence="2">JCM 9933</strain>
    </source>
</reference>
<evidence type="ECO:0000313" key="2">
    <source>
        <dbReference type="Proteomes" id="UP001501588"/>
    </source>
</evidence>
<organism evidence="1 2">
    <name type="scientific">Craurococcus roseus</name>
    <dbReference type="NCBI Taxonomy" id="77585"/>
    <lineage>
        <taxon>Bacteria</taxon>
        <taxon>Pseudomonadati</taxon>
        <taxon>Pseudomonadota</taxon>
        <taxon>Alphaproteobacteria</taxon>
        <taxon>Acetobacterales</taxon>
        <taxon>Acetobacteraceae</taxon>
        <taxon>Craurococcus</taxon>
    </lineage>
</organism>
<accession>A0ABP3QGJ4</accession>
<evidence type="ECO:0000313" key="1">
    <source>
        <dbReference type="EMBL" id="GAA0590585.1"/>
    </source>
</evidence>
<protein>
    <submittedName>
        <fullName evidence="1">Uncharacterized protein</fullName>
    </submittedName>
</protein>
<sequence length="79" mass="8588">MSDSVDPENLRVTDNVYTAGRDAFEAGASVLENPWPGTGHIGRAWFAGWLDALGDRSDGGRRAARAYPHLVADDRAELF</sequence>
<proteinExistence type="predicted"/>